<dbReference type="Pfam" id="PF01068">
    <property type="entry name" value="DNA_ligase_A_M"/>
    <property type="match status" value="1"/>
</dbReference>
<dbReference type="GO" id="GO:0006303">
    <property type="term" value="P:double-strand break repair via nonhomologous end joining"/>
    <property type="evidence" value="ECO:0007669"/>
    <property type="project" value="TreeGrafter"/>
</dbReference>
<feature type="compositionally biased region" description="Polar residues" evidence="6">
    <location>
        <begin position="795"/>
        <end position="806"/>
    </location>
</feature>
<reference evidence="8" key="1">
    <citation type="journal article" date="2021" name="Nat. Commun.">
        <title>Genetic determinants of endophytism in the Arabidopsis root mycobiome.</title>
        <authorList>
            <person name="Mesny F."/>
            <person name="Miyauchi S."/>
            <person name="Thiergart T."/>
            <person name="Pickel B."/>
            <person name="Atanasova L."/>
            <person name="Karlsson M."/>
            <person name="Huettel B."/>
            <person name="Barry K.W."/>
            <person name="Haridas S."/>
            <person name="Chen C."/>
            <person name="Bauer D."/>
            <person name="Andreopoulos W."/>
            <person name="Pangilinan J."/>
            <person name="LaButti K."/>
            <person name="Riley R."/>
            <person name="Lipzen A."/>
            <person name="Clum A."/>
            <person name="Drula E."/>
            <person name="Henrissat B."/>
            <person name="Kohler A."/>
            <person name="Grigoriev I.V."/>
            <person name="Martin F.M."/>
            <person name="Hacquard S."/>
        </authorList>
    </citation>
    <scope>NUCLEOTIDE SEQUENCE</scope>
    <source>
        <strain evidence="8">FSSC 5 MPI-SDFR-AT-0091</strain>
    </source>
</reference>
<keyword evidence="5" id="KW-0539">Nucleus</keyword>
<dbReference type="InterPro" id="IPR029710">
    <property type="entry name" value="LIG4"/>
</dbReference>
<dbReference type="GO" id="GO:0006297">
    <property type="term" value="P:nucleotide-excision repair, DNA gap filling"/>
    <property type="evidence" value="ECO:0007669"/>
    <property type="project" value="TreeGrafter"/>
</dbReference>
<dbReference type="Gene3D" id="2.40.50.140">
    <property type="entry name" value="Nucleic acid-binding proteins"/>
    <property type="match status" value="1"/>
</dbReference>
<feature type="compositionally biased region" description="Low complexity" evidence="6">
    <location>
        <begin position="736"/>
        <end position="749"/>
    </location>
</feature>
<dbReference type="PANTHER" id="PTHR45997">
    <property type="entry name" value="DNA LIGASE 4"/>
    <property type="match status" value="1"/>
</dbReference>
<dbReference type="GO" id="GO:0006310">
    <property type="term" value="P:DNA recombination"/>
    <property type="evidence" value="ECO:0007669"/>
    <property type="project" value="InterPro"/>
</dbReference>
<sequence>MPLPFALVCDLLEESHELSVTKKSNSSTVAKWFARHRSWINAHDTSLAALLSTLLPDKRTDRVYCIQTATLEKIIGRAFFLGSSRIAELSHYRQPGQGIDLADCVSRILNATPSPGYSKDNLVTVEEIDEILHSLAARVKWSSPSIRVSQASLTQGNRGDLEWLYRRLSSLEAKWFTRLVLKNYQPLVLDPHLIYRLCDPILPCVLKIQDDFSTAINSVQAIRGRLLPNAARKIPREQILSSVKPQLGIKVGRQPWVKGRSIKHCLDMGHGRMSVEDKIDGEFCQIHIDLSKGENCIQIFSKSGKDSTEDREALHGTILESLQIGKPGAKVTKACILEGELVAYDDSLQKILPFHKIRKHVSRRGRFLNTEQDSLPGPQEHLMMVYYDVLLLEDQSLINLRHSERFKILLSLITYRKGWSELVQRQVIDFGHNLGASSLRKAFALTILARKEGLVLKPDEPYFNFADQRRKFSSCCIKLKKEYIGNFGDVGDFAVVGARYDPAKAMTYRIPGLKWTHFYLGCLDNREAVKQWNAKPEFTIVNVVELNETILREVVTYANPQPVAAEENDQLTLKLAPGVEQGSPLTFVFTKPLVFDLKCFSFDKVGNTGFWSLRFPSVTKVHFDRDFTDTISFEQLQAMAKDATTAGELEDSQENLQWIAKLEGADPRGIAVDAVSQLTVTTMPTPSPRKSTQNTTSSWSPTSPRVTKFPPLQTGPSRVRSGPPLRLPGVPPATPPASSAQAVPASSPAEGHARNKRFSPTSMPAPPPKRQKSVTEIVQASTSSNNGNSSHTRKPLTNINGNSHCATSSSSSTHQIRLGKEAPEVIDLTLSPGTPSITKKLPALQTTQCSPPADGATDATMTDQPGKQEKELTLPVAKLPDDADTARDTCRFAGTKCHMAGTRILISPGLFDNCKETKALFDDHGIYGTVMNIDAWLETEKACENHQTPVKTYLLVDSGRHDETKALLKKIEEIRGAISDRTRIWIDVHDWRMLKYVTIQEDDNVTPKYYDGWHDPWRRWYIGIV</sequence>
<feature type="region of interest" description="Disordered" evidence="6">
    <location>
        <begin position="846"/>
        <end position="869"/>
    </location>
</feature>
<dbReference type="Pfam" id="PF04675">
    <property type="entry name" value="DNA_ligase_A_N"/>
    <property type="match status" value="1"/>
</dbReference>
<dbReference type="Gene3D" id="1.10.3260.10">
    <property type="entry name" value="DNA ligase, ATP-dependent, N-terminal domain"/>
    <property type="match status" value="1"/>
</dbReference>
<evidence type="ECO:0000256" key="3">
    <source>
        <dbReference type="ARBA" id="ARBA00022741"/>
    </source>
</evidence>
<dbReference type="InterPro" id="IPR036599">
    <property type="entry name" value="DNA_ligase_N_sf"/>
</dbReference>
<dbReference type="GO" id="GO:0003677">
    <property type="term" value="F:DNA binding"/>
    <property type="evidence" value="ECO:0007669"/>
    <property type="project" value="InterPro"/>
</dbReference>
<organism evidence="8 9">
    <name type="scientific">Fusarium solani</name>
    <name type="common">Filamentous fungus</name>
    <dbReference type="NCBI Taxonomy" id="169388"/>
    <lineage>
        <taxon>Eukaryota</taxon>
        <taxon>Fungi</taxon>
        <taxon>Dikarya</taxon>
        <taxon>Ascomycota</taxon>
        <taxon>Pezizomycotina</taxon>
        <taxon>Sordariomycetes</taxon>
        <taxon>Hypocreomycetidae</taxon>
        <taxon>Hypocreales</taxon>
        <taxon>Nectriaceae</taxon>
        <taxon>Fusarium</taxon>
        <taxon>Fusarium solani species complex</taxon>
    </lineage>
</organism>
<keyword evidence="2" id="KW-0436">Ligase</keyword>
<dbReference type="GO" id="GO:0032807">
    <property type="term" value="C:DNA ligase IV complex"/>
    <property type="evidence" value="ECO:0007669"/>
    <property type="project" value="TreeGrafter"/>
</dbReference>
<evidence type="ECO:0000256" key="6">
    <source>
        <dbReference type="SAM" id="MobiDB-lite"/>
    </source>
</evidence>
<dbReference type="InterPro" id="IPR012310">
    <property type="entry name" value="DNA_ligase_ATP-dep_cent"/>
</dbReference>
<dbReference type="CDD" id="cd08039">
    <property type="entry name" value="Adenylation_DNA_ligase_Fungal"/>
    <property type="match status" value="1"/>
</dbReference>
<dbReference type="AlphaFoldDB" id="A0A9P9HV45"/>
<proteinExistence type="inferred from homology"/>
<feature type="compositionally biased region" description="Polar residues" evidence="6">
    <location>
        <begin position="681"/>
        <end position="705"/>
    </location>
</feature>
<gene>
    <name evidence="8" type="ORF">B0J15DRAFT_266115</name>
</gene>
<feature type="region of interest" description="Disordered" evidence="6">
    <location>
        <begin position="681"/>
        <end position="816"/>
    </location>
</feature>
<evidence type="ECO:0000259" key="7">
    <source>
        <dbReference type="PROSITE" id="PS50160"/>
    </source>
</evidence>
<evidence type="ECO:0000313" key="8">
    <source>
        <dbReference type="EMBL" id="KAH7264205.1"/>
    </source>
</evidence>
<protein>
    <recommendedName>
        <fullName evidence="7">ATP-dependent DNA ligase family profile domain-containing protein</fullName>
    </recommendedName>
</protein>
<dbReference type="PROSITE" id="PS50160">
    <property type="entry name" value="DNA_LIGASE_A3"/>
    <property type="match status" value="1"/>
</dbReference>
<evidence type="ECO:0000256" key="1">
    <source>
        <dbReference type="ARBA" id="ARBA00007572"/>
    </source>
</evidence>
<feature type="compositionally biased region" description="Low complexity" evidence="6">
    <location>
        <begin position="781"/>
        <end position="790"/>
    </location>
</feature>
<name>A0A9P9HV45_FUSSL</name>
<evidence type="ECO:0000256" key="5">
    <source>
        <dbReference type="ARBA" id="ARBA00023242"/>
    </source>
</evidence>
<dbReference type="OrthoDB" id="2160351at2759"/>
<evidence type="ECO:0000256" key="4">
    <source>
        <dbReference type="ARBA" id="ARBA00022840"/>
    </source>
</evidence>
<dbReference type="Gene3D" id="3.30.470.30">
    <property type="entry name" value="DNA ligase/mRNA capping enzyme"/>
    <property type="match status" value="1"/>
</dbReference>
<dbReference type="SUPFAM" id="SSF56091">
    <property type="entry name" value="DNA ligase/mRNA capping enzyme, catalytic domain"/>
    <property type="match status" value="1"/>
</dbReference>
<comment type="caution">
    <text evidence="8">The sequence shown here is derived from an EMBL/GenBank/DDBJ whole genome shotgun (WGS) entry which is preliminary data.</text>
</comment>
<dbReference type="PANTHER" id="PTHR45997:SF2">
    <property type="entry name" value="ATP DEPENDENT DNA LIGASE DOMAIN PROTEIN (AFU_ORTHOLOGUE AFUA_5G02430)"/>
    <property type="match status" value="1"/>
</dbReference>
<evidence type="ECO:0000313" key="9">
    <source>
        <dbReference type="Proteomes" id="UP000736672"/>
    </source>
</evidence>
<dbReference type="Proteomes" id="UP000736672">
    <property type="component" value="Unassembled WGS sequence"/>
</dbReference>
<keyword evidence="9" id="KW-1185">Reference proteome</keyword>
<dbReference type="InterPro" id="IPR012340">
    <property type="entry name" value="NA-bd_OB-fold"/>
</dbReference>
<evidence type="ECO:0000256" key="2">
    <source>
        <dbReference type="ARBA" id="ARBA00022598"/>
    </source>
</evidence>
<accession>A0A9P9HV45</accession>
<dbReference type="GO" id="GO:0005524">
    <property type="term" value="F:ATP binding"/>
    <property type="evidence" value="ECO:0007669"/>
    <property type="project" value="UniProtKB-KW"/>
</dbReference>
<feature type="domain" description="ATP-dependent DNA ligase family profile" evidence="7">
    <location>
        <begin position="387"/>
        <end position="524"/>
    </location>
</feature>
<dbReference type="GO" id="GO:0003910">
    <property type="term" value="F:DNA ligase (ATP) activity"/>
    <property type="evidence" value="ECO:0007669"/>
    <property type="project" value="InterPro"/>
</dbReference>
<keyword evidence="3" id="KW-0547">Nucleotide-binding</keyword>
<dbReference type="EMBL" id="JAGTJS010000007">
    <property type="protein sequence ID" value="KAH7264205.1"/>
    <property type="molecule type" value="Genomic_DNA"/>
</dbReference>
<comment type="similarity">
    <text evidence="1">Belongs to the ATP-dependent DNA ligase family.</text>
</comment>
<feature type="compositionally biased region" description="Pro residues" evidence="6">
    <location>
        <begin position="725"/>
        <end position="735"/>
    </location>
</feature>
<dbReference type="InterPro" id="IPR012308">
    <property type="entry name" value="DNA_ligase_ATP-dep_N"/>
</dbReference>
<keyword evidence="4" id="KW-0067">ATP-binding</keyword>